<reference evidence="3 4" key="1">
    <citation type="submission" date="2019-11" db="EMBL/GenBank/DDBJ databases">
        <authorList>
            <person name="Zhang X.Y."/>
        </authorList>
    </citation>
    <scope>NUCLEOTIDE SEQUENCE [LARGE SCALE GENOMIC DNA]</scope>
    <source>
        <strain evidence="3 4">C176</strain>
    </source>
</reference>
<organism evidence="3 4">
    <name type="scientific">Spiribacter salilacus</name>
    <dbReference type="NCBI Taxonomy" id="2664894"/>
    <lineage>
        <taxon>Bacteria</taxon>
        <taxon>Pseudomonadati</taxon>
        <taxon>Pseudomonadota</taxon>
        <taxon>Gammaproteobacteria</taxon>
        <taxon>Chromatiales</taxon>
        <taxon>Ectothiorhodospiraceae</taxon>
        <taxon>Spiribacter</taxon>
    </lineage>
</organism>
<keyword evidence="1" id="KW-0472">Membrane</keyword>
<dbReference type="PROSITE" id="PS51257">
    <property type="entry name" value="PROKAR_LIPOPROTEIN"/>
    <property type="match status" value="1"/>
</dbReference>
<gene>
    <name evidence="3" type="ORF">GH984_05680</name>
</gene>
<proteinExistence type="predicted"/>
<dbReference type="EMBL" id="WJPP01000003">
    <property type="protein sequence ID" value="MRH78192.1"/>
    <property type="molecule type" value="Genomic_DNA"/>
</dbReference>
<dbReference type="GO" id="GO:0022857">
    <property type="term" value="F:transmembrane transporter activity"/>
    <property type="evidence" value="ECO:0007669"/>
    <property type="project" value="InterPro"/>
</dbReference>
<dbReference type="GO" id="GO:0043190">
    <property type="term" value="C:ATP-binding cassette (ABC) transporter complex"/>
    <property type="evidence" value="ECO:0007669"/>
    <property type="project" value="InterPro"/>
</dbReference>
<protein>
    <recommendedName>
        <fullName evidence="2">ABC-type glycine betaine transport system substrate-binding domain-containing protein</fullName>
    </recommendedName>
</protein>
<dbReference type="Gene3D" id="3.40.190.120">
    <property type="entry name" value="Osmoprotection protein (prox), domain 2"/>
    <property type="match status" value="1"/>
</dbReference>
<comment type="caution">
    <text evidence="3">The sequence shown here is derived from an EMBL/GenBank/DDBJ whole genome shotgun (WGS) entry which is preliminary data.</text>
</comment>
<dbReference type="Gene3D" id="3.40.190.10">
    <property type="entry name" value="Periplasmic binding protein-like II"/>
    <property type="match status" value="1"/>
</dbReference>
<dbReference type="Proteomes" id="UP000433788">
    <property type="component" value="Unassembled WGS sequence"/>
</dbReference>
<dbReference type="AlphaFoldDB" id="A0A6N7QQA4"/>
<sequence length="643" mass="69023">MIRVRKLLISFIFILLLVGCGDNREPLQIGGKQSVEDQIIAELVAELAEAAGIPVQRRIGLGDSRLMLEALKRGEVDLYPEHTGAGFALLGFTPPTDADADADPEAALGFLAERYASLGLAWSEPLGFENEPALAMLGERATSLGIRNYSDLARYAEQLTLGIDSDWRARPVDGLGPLGRRYGMQFGKVLEVDSRDYLQLYDHLIDGEVDVALIRSADPQAALFDVRVLEDNLGFFPRYAGALVYRAEALERFPALEGVFEQLDGAIGDQQISELIRRVTIRGEDPREVVREQLIQLDLIDGEIGERNRQALNLAVSLSANADGEAGTILRQLRRSFPTSTVNLIQSKDPLSAVEDASARIALVSAPAFFSPGSIDSATGQPPLRQGIEAVALVGTSFLHTFALQPSITRLEDATVIVTGPEGSSSFRAAQSIIDGLQLTAKLQPVEGDSPVSLADALVDSGADVAILMQPVGNSTALALLQQGLPLMEVSNWIQANNRIVFPYLQPATLSPADYARFFPAQDGDDVSISGFREPIETLSTQLVLAAPSPLATARLSTTQGPGASFVPRALPLTDQVVGRINAATASSEDIYPILPQARALSPQLPKPPEPLNPSPATSALAMLALVLLIWLVWLLVRPIKSG</sequence>
<keyword evidence="4" id="KW-1185">Reference proteome</keyword>
<dbReference type="RefSeq" id="WP_153719259.1">
    <property type="nucleotide sequence ID" value="NZ_WJPP01000003.1"/>
</dbReference>
<name>A0A6N7QQA4_9GAMM</name>
<dbReference type="InterPro" id="IPR007210">
    <property type="entry name" value="ABC_Gly_betaine_transp_sub-bd"/>
</dbReference>
<evidence type="ECO:0000256" key="1">
    <source>
        <dbReference type="SAM" id="Phobius"/>
    </source>
</evidence>
<evidence type="ECO:0000259" key="2">
    <source>
        <dbReference type="Pfam" id="PF04069"/>
    </source>
</evidence>
<dbReference type="SUPFAM" id="SSF53850">
    <property type="entry name" value="Periplasmic binding protein-like II"/>
    <property type="match status" value="1"/>
</dbReference>
<accession>A0A6N7QQA4</accession>
<feature type="transmembrane region" description="Helical" evidence="1">
    <location>
        <begin position="617"/>
        <end position="637"/>
    </location>
</feature>
<dbReference type="Pfam" id="PF04069">
    <property type="entry name" value="OpuAC"/>
    <property type="match status" value="1"/>
</dbReference>
<evidence type="ECO:0000313" key="4">
    <source>
        <dbReference type="Proteomes" id="UP000433788"/>
    </source>
</evidence>
<keyword evidence="1" id="KW-1133">Transmembrane helix</keyword>
<feature type="domain" description="ABC-type glycine betaine transport system substrate-binding" evidence="2">
    <location>
        <begin position="26"/>
        <end position="292"/>
    </location>
</feature>
<evidence type="ECO:0000313" key="3">
    <source>
        <dbReference type="EMBL" id="MRH78192.1"/>
    </source>
</evidence>
<keyword evidence="1" id="KW-0812">Transmembrane</keyword>